<evidence type="ECO:0000256" key="1">
    <source>
        <dbReference type="ARBA" id="ARBA00022603"/>
    </source>
</evidence>
<dbReference type="GO" id="GO:0006396">
    <property type="term" value="P:RNA processing"/>
    <property type="evidence" value="ECO:0007669"/>
    <property type="project" value="InterPro"/>
</dbReference>
<dbReference type="Proteomes" id="UP000233837">
    <property type="component" value="Unassembled WGS sequence"/>
</dbReference>
<keyword evidence="2 4" id="KW-0808">Transferase</keyword>
<feature type="binding site" evidence="4">
    <location>
        <position position="343"/>
    </location>
    <ligand>
        <name>S-adenosyl-L-methionine</name>
        <dbReference type="ChEBI" id="CHEBI:59789"/>
    </ligand>
</feature>
<feature type="binding site" evidence="4">
    <location>
        <position position="414"/>
    </location>
    <ligand>
        <name>S-adenosyl-L-methionine</name>
        <dbReference type="ChEBI" id="CHEBI:59789"/>
    </ligand>
</feature>
<reference evidence="5 6" key="1">
    <citation type="journal article" date="2016" name="Sci. Rep.">
        <title>The Dendrobium catenatum Lindl. genome sequence provides insights into polysaccharide synthase, floral development and adaptive evolution.</title>
        <authorList>
            <person name="Zhang G.Q."/>
            <person name="Xu Q."/>
            <person name="Bian C."/>
            <person name="Tsai W.C."/>
            <person name="Yeh C.M."/>
            <person name="Liu K.W."/>
            <person name="Yoshida K."/>
            <person name="Zhang L.S."/>
            <person name="Chang S.B."/>
            <person name="Chen F."/>
            <person name="Shi Y."/>
            <person name="Su Y.Y."/>
            <person name="Zhang Y.Q."/>
            <person name="Chen L.J."/>
            <person name="Yin Y."/>
            <person name="Lin M."/>
            <person name="Huang H."/>
            <person name="Deng H."/>
            <person name="Wang Z.W."/>
            <person name="Zhu S.L."/>
            <person name="Zhao X."/>
            <person name="Deng C."/>
            <person name="Niu S.C."/>
            <person name="Huang J."/>
            <person name="Wang M."/>
            <person name="Liu G.H."/>
            <person name="Yang H.J."/>
            <person name="Xiao X.J."/>
            <person name="Hsiao Y.Y."/>
            <person name="Wu W.L."/>
            <person name="Chen Y.Y."/>
            <person name="Mitsuda N."/>
            <person name="Ohme-Takagi M."/>
            <person name="Luo Y.B."/>
            <person name="Van de Peer Y."/>
            <person name="Liu Z.J."/>
        </authorList>
    </citation>
    <scope>NUCLEOTIDE SEQUENCE [LARGE SCALE GENOMIC DNA]</scope>
    <source>
        <tissue evidence="5">The whole plant</tissue>
    </source>
</reference>
<dbReference type="Pfam" id="PF03602">
    <property type="entry name" value="Cons_hypoth95"/>
    <property type="match status" value="1"/>
</dbReference>
<feature type="binding site" evidence="4">
    <location>
        <position position="316"/>
    </location>
    <ligand>
        <name>S-adenosyl-L-methionine</name>
        <dbReference type="ChEBI" id="CHEBI:59789"/>
    </ligand>
</feature>
<evidence type="ECO:0000313" key="5">
    <source>
        <dbReference type="EMBL" id="PKU76141.1"/>
    </source>
</evidence>
<reference evidence="5 6" key="2">
    <citation type="journal article" date="2017" name="Nature">
        <title>The Apostasia genome and the evolution of orchids.</title>
        <authorList>
            <person name="Zhang G.Q."/>
            <person name="Liu K.W."/>
            <person name="Li Z."/>
            <person name="Lohaus R."/>
            <person name="Hsiao Y.Y."/>
            <person name="Niu S.C."/>
            <person name="Wang J.Y."/>
            <person name="Lin Y.C."/>
            <person name="Xu Q."/>
            <person name="Chen L.J."/>
            <person name="Yoshida K."/>
            <person name="Fujiwara S."/>
            <person name="Wang Z.W."/>
            <person name="Zhang Y.Q."/>
            <person name="Mitsuda N."/>
            <person name="Wang M."/>
            <person name="Liu G.H."/>
            <person name="Pecoraro L."/>
            <person name="Huang H.X."/>
            <person name="Xiao X.J."/>
            <person name="Lin M."/>
            <person name="Wu X.Y."/>
            <person name="Wu W.L."/>
            <person name="Chen Y.Y."/>
            <person name="Chang S.B."/>
            <person name="Sakamoto S."/>
            <person name="Ohme-Takagi M."/>
            <person name="Yagi M."/>
            <person name="Zeng S.J."/>
            <person name="Shen C.Y."/>
            <person name="Yeh C.M."/>
            <person name="Luo Y.B."/>
            <person name="Tsai W.C."/>
            <person name="Van de Peer Y."/>
            <person name="Liu Z.J."/>
        </authorList>
    </citation>
    <scope>NUCLEOTIDE SEQUENCE [LARGE SCALE GENOMIC DNA]</scope>
    <source>
        <tissue evidence="5">The whole plant</tissue>
    </source>
</reference>
<keyword evidence="3 4" id="KW-0949">S-adenosyl-L-methionine</keyword>
<evidence type="ECO:0000256" key="4">
    <source>
        <dbReference type="PROSITE-ProRule" id="PRU01024"/>
    </source>
</evidence>
<dbReference type="InterPro" id="IPR053304">
    <property type="entry name" value="RNA_M5U_MTase"/>
</dbReference>
<dbReference type="Gene3D" id="2.40.50.1070">
    <property type="match status" value="1"/>
</dbReference>
<protein>
    <recommendedName>
        <fullName evidence="7">Methyltransferase small domain-containing protein</fullName>
    </recommendedName>
</protein>
<dbReference type="GO" id="GO:0008173">
    <property type="term" value="F:RNA methyltransferase activity"/>
    <property type="evidence" value="ECO:0007669"/>
    <property type="project" value="InterPro"/>
</dbReference>
<dbReference type="InterPro" id="IPR029063">
    <property type="entry name" value="SAM-dependent_MTases_sf"/>
</dbReference>
<accession>A0A2I0WKF9</accession>
<dbReference type="AlphaFoldDB" id="A0A2I0WKF9"/>
<dbReference type="InterPro" id="IPR010280">
    <property type="entry name" value="U5_MeTrfase_fam"/>
</dbReference>
<comment type="similarity">
    <text evidence="4">Belongs to the class I-like SAM-binding methyltransferase superfamily. RNA M5U methyltransferase family.</text>
</comment>
<dbReference type="Gene3D" id="3.40.50.150">
    <property type="entry name" value="Vaccinia Virus protein VP39"/>
    <property type="match status" value="1"/>
</dbReference>
<gene>
    <name evidence="5" type="ORF">MA16_Dca017554</name>
</gene>
<dbReference type="CDD" id="cd02440">
    <property type="entry name" value="AdoMet_MTases"/>
    <property type="match status" value="1"/>
</dbReference>
<feature type="binding site" evidence="4">
    <location>
        <position position="366"/>
    </location>
    <ligand>
        <name>S-adenosyl-L-methionine</name>
        <dbReference type="ChEBI" id="CHEBI:59789"/>
    </ligand>
</feature>
<dbReference type="EMBL" id="KZ502554">
    <property type="protein sequence ID" value="PKU76141.1"/>
    <property type="molecule type" value="Genomic_DNA"/>
</dbReference>
<dbReference type="PANTHER" id="PTHR47548:SF1">
    <property type="entry name" value="S-ADENOSYL-L-METHIONINE-DEPENDENT METHYLTRANSFERASES SUPERFAMILY PROTEIN"/>
    <property type="match status" value="1"/>
</dbReference>
<sequence length="548" mass="61851">MHPIHNRLAWQMRSSVLIFHCAVSHGMTLFLRPPLLVTARLAISHPPYLPQKVEAKGVIAASCPSLAHEKPSFNLESVSSSSLTAATALQCLHFQSCSGCSQEWDLDQPHIVTEAKKFFKELGISDLNFESGMLAEWRCRAKLAVRGTSERPLIGLYEEGTHNVVDIPLCRAHHPNINVAVNLLKQGISALNIQPYDEDLGTGELRYVQIAVTTYNTSLPAAERYQNGKVQVSLVWNSRNEQSESYKKLNALAEFLWRNAGPKSNSHLFHSIWVNFQTSSSNIIFGNRWRLLLGERDFWEHIGGIDVCLDPCSFGQANTQAFNSLLRKLQKYVPYGSSVVDLYAGAGVIGLSVAATRKCRSLRCVEINKESKLSFEKSLSRFPKHIDCSVHWHNTDASIEPLHWLKGSNVVIVDPPRKGVEQSLLDALREISKCKDSKVPKSSIINEKEEKRPWILRARKATVHVESKTSINWAKDQTWPEFIIYVSCGWESFKENCQYLLFNNAWHLEKAHAFNFFPGTESIEILALFKRGPRANHTKKKSGKKKKP</sequence>
<proteinExistence type="inferred from homology"/>
<evidence type="ECO:0000256" key="3">
    <source>
        <dbReference type="ARBA" id="ARBA00022691"/>
    </source>
</evidence>
<dbReference type="PANTHER" id="PTHR47548">
    <property type="entry name" value="BNAA06G32370D PROTEIN"/>
    <property type="match status" value="1"/>
</dbReference>
<dbReference type="SUPFAM" id="SSF53335">
    <property type="entry name" value="S-adenosyl-L-methionine-dependent methyltransferases"/>
    <property type="match status" value="1"/>
</dbReference>
<organism evidence="5 6">
    <name type="scientific">Dendrobium catenatum</name>
    <dbReference type="NCBI Taxonomy" id="906689"/>
    <lineage>
        <taxon>Eukaryota</taxon>
        <taxon>Viridiplantae</taxon>
        <taxon>Streptophyta</taxon>
        <taxon>Embryophyta</taxon>
        <taxon>Tracheophyta</taxon>
        <taxon>Spermatophyta</taxon>
        <taxon>Magnoliopsida</taxon>
        <taxon>Liliopsida</taxon>
        <taxon>Asparagales</taxon>
        <taxon>Orchidaceae</taxon>
        <taxon>Epidendroideae</taxon>
        <taxon>Malaxideae</taxon>
        <taxon>Dendrobiinae</taxon>
        <taxon>Dendrobium</taxon>
    </lineage>
</organism>
<keyword evidence="1 4" id="KW-0489">Methyltransferase</keyword>
<dbReference type="PROSITE" id="PS51687">
    <property type="entry name" value="SAM_MT_RNA_M5U"/>
    <property type="match status" value="1"/>
</dbReference>
<evidence type="ECO:0008006" key="7">
    <source>
        <dbReference type="Google" id="ProtNLM"/>
    </source>
</evidence>
<evidence type="ECO:0000313" key="6">
    <source>
        <dbReference type="Proteomes" id="UP000233837"/>
    </source>
</evidence>
<evidence type="ECO:0000256" key="2">
    <source>
        <dbReference type="ARBA" id="ARBA00022679"/>
    </source>
</evidence>
<name>A0A2I0WKF9_9ASPA</name>
<dbReference type="GO" id="GO:0032259">
    <property type="term" value="P:methylation"/>
    <property type="evidence" value="ECO:0007669"/>
    <property type="project" value="UniProtKB-KW"/>
</dbReference>
<keyword evidence="6" id="KW-1185">Reference proteome</keyword>
<feature type="active site" description="Nucleophile" evidence="4">
    <location>
        <position position="488"/>
    </location>
</feature>